<keyword evidence="2" id="KW-1185">Reference proteome</keyword>
<organism evidence="1 2">
    <name type="scientific">Daphnia magna</name>
    <dbReference type="NCBI Taxonomy" id="35525"/>
    <lineage>
        <taxon>Eukaryota</taxon>
        <taxon>Metazoa</taxon>
        <taxon>Ecdysozoa</taxon>
        <taxon>Arthropoda</taxon>
        <taxon>Crustacea</taxon>
        <taxon>Branchiopoda</taxon>
        <taxon>Diplostraca</taxon>
        <taxon>Cladocera</taxon>
        <taxon>Anomopoda</taxon>
        <taxon>Daphniidae</taxon>
        <taxon>Daphnia</taxon>
    </lineage>
</organism>
<sequence>MFPADHQRPQMKQVSPCVQETENSCYWARKDEEPGQPLILTVINVACEVHIEGYAIVVPGKAEALLGSSRELKKPSNLPEVDKPVVGIKD</sequence>
<protein>
    <submittedName>
        <fullName evidence="1">Uncharacterized protein</fullName>
    </submittedName>
</protein>
<name>A0ABQ9YQT2_9CRUS</name>
<comment type="caution">
    <text evidence="1">The sequence shown here is derived from an EMBL/GenBank/DDBJ whole genome shotgun (WGS) entry which is preliminary data.</text>
</comment>
<proteinExistence type="predicted"/>
<dbReference type="EMBL" id="JAOYFB010000001">
    <property type="protein sequence ID" value="KAK4002960.1"/>
    <property type="molecule type" value="Genomic_DNA"/>
</dbReference>
<accession>A0ABQ9YQT2</accession>
<evidence type="ECO:0000313" key="2">
    <source>
        <dbReference type="Proteomes" id="UP001234178"/>
    </source>
</evidence>
<gene>
    <name evidence="1" type="ORF">OUZ56_004752</name>
</gene>
<reference evidence="1 2" key="1">
    <citation type="journal article" date="2023" name="Nucleic Acids Res.">
        <title>The hologenome of Daphnia magna reveals possible DNA methylation and microbiome-mediated evolution of the host genome.</title>
        <authorList>
            <person name="Chaturvedi A."/>
            <person name="Li X."/>
            <person name="Dhandapani V."/>
            <person name="Marshall H."/>
            <person name="Kissane S."/>
            <person name="Cuenca-Cambronero M."/>
            <person name="Asole G."/>
            <person name="Calvet F."/>
            <person name="Ruiz-Romero M."/>
            <person name="Marangio P."/>
            <person name="Guigo R."/>
            <person name="Rago D."/>
            <person name="Mirbahai L."/>
            <person name="Eastwood N."/>
            <person name="Colbourne J.K."/>
            <person name="Zhou J."/>
            <person name="Mallon E."/>
            <person name="Orsini L."/>
        </authorList>
    </citation>
    <scope>NUCLEOTIDE SEQUENCE [LARGE SCALE GENOMIC DNA]</scope>
    <source>
        <strain evidence="1">LRV0_1</strain>
    </source>
</reference>
<dbReference type="Proteomes" id="UP001234178">
    <property type="component" value="Unassembled WGS sequence"/>
</dbReference>
<evidence type="ECO:0000313" key="1">
    <source>
        <dbReference type="EMBL" id="KAK4002960.1"/>
    </source>
</evidence>